<evidence type="ECO:0000256" key="12">
    <source>
        <dbReference type="ARBA" id="ARBA00049091"/>
    </source>
</evidence>
<dbReference type="GO" id="GO:0008379">
    <property type="term" value="F:thioredoxin peroxidase activity"/>
    <property type="evidence" value="ECO:0007669"/>
    <property type="project" value="TreeGrafter"/>
</dbReference>
<name>A0A9E2L4E1_9SPIR</name>
<organism evidence="15 16">
    <name type="scientific">Candidatus Treponema excrementipullorum</name>
    <dbReference type="NCBI Taxonomy" id="2838768"/>
    <lineage>
        <taxon>Bacteria</taxon>
        <taxon>Pseudomonadati</taxon>
        <taxon>Spirochaetota</taxon>
        <taxon>Spirochaetia</taxon>
        <taxon>Spirochaetales</taxon>
        <taxon>Treponemataceae</taxon>
        <taxon>Treponema</taxon>
    </lineage>
</organism>
<dbReference type="EC" id="1.11.1.24" evidence="3"/>
<reference evidence="15" key="1">
    <citation type="journal article" date="2021" name="PeerJ">
        <title>Extensive microbial diversity within the chicken gut microbiome revealed by metagenomics and culture.</title>
        <authorList>
            <person name="Gilroy R."/>
            <person name="Ravi A."/>
            <person name="Getino M."/>
            <person name="Pursley I."/>
            <person name="Horton D.L."/>
            <person name="Alikhan N.F."/>
            <person name="Baker D."/>
            <person name="Gharbi K."/>
            <person name="Hall N."/>
            <person name="Watson M."/>
            <person name="Adriaenssens E.M."/>
            <person name="Foster-Nyarko E."/>
            <person name="Jarju S."/>
            <person name="Secka A."/>
            <person name="Antonio M."/>
            <person name="Oren A."/>
            <person name="Chaudhuri R.R."/>
            <person name="La Ragione R."/>
            <person name="Hildebrand F."/>
            <person name="Pallen M.J."/>
        </authorList>
    </citation>
    <scope>NUCLEOTIDE SEQUENCE</scope>
    <source>
        <strain evidence="15">Gambia15-2214</strain>
    </source>
</reference>
<dbReference type="InterPro" id="IPR024706">
    <property type="entry name" value="Peroxiredoxin_AhpC-typ"/>
</dbReference>
<evidence type="ECO:0000256" key="4">
    <source>
        <dbReference type="ARBA" id="ARBA00022559"/>
    </source>
</evidence>
<sequence length="150" mass="16697">MLQVGDKVPEFTLPDQKGQMVSPSQFRGKKLVIYFYPKDNTPGCTTEACGLRDSHQQITDKNAIVLGISKDSQASHLKFIEKFSLPFTLLSDVETTTIQAFGAWGEKKMCGKTYMGIIRSTFIVNEEGIITHVFPKVNTKTHAEEVLAVL</sequence>
<dbReference type="EMBL" id="JAHLFV010000209">
    <property type="protein sequence ID" value="MBU3850716.1"/>
    <property type="molecule type" value="Genomic_DNA"/>
</dbReference>
<comment type="similarity">
    <text evidence="10">Belongs to the peroxiredoxin family. BCP/PrxQ subfamily.</text>
</comment>
<accession>A0A9E2L4E1</accession>
<keyword evidence="8" id="KW-0676">Redox-active center</keyword>
<comment type="caution">
    <text evidence="15">The sequence shown here is derived from an EMBL/GenBank/DDBJ whole genome shotgun (WGS) entry which is preliminary data.</text>
</comment>
<evidence type="ECO:0000256" key="10">
    <source>
        <dbReference type="ARBA" id="ARBA00038489"/>
    </source>
</evidence>
<dbReference type="GO" id="GO:0005737">
    <property type="term" value="C:cytoplasm"/>
    <property type="evidence" value="ECO:0007669"/>
    <property type="project" value="TreeGrafter"/>
</dbReference>
<keyword evidence="6" id="KW-0560">Oxidoreductase</keyword>
<protein>
    <recommendedName>
        <fullName evidence="3">thioredoxin-dependent peroxiredoxin</fullName>
        <ecNumber evidence="3">1.11.1.24</ecNumber>
    </recommendedName>
    <alternativeName>
        <fullName evidence="9">Thioredoxin peroxidase</fullName>
    </alternativeName>
    <alternativeName>
        <fullName evidence="11">Thioredoxin-dependent peroxiredoxin Bcp</fullName>
    </alternativeName>
</protein>
<dbReference type="GO" id="GO:0045454">
    <property type="term" value="P:cell redox homeostasis"/>
    <property type="evidence" value="ECO:0007669"/>
    <property type="project" value="TreeGrafter"/>
</dbReference>
<evidence type="ECO:0000313" key="15">
    <source>
        <dbReference type="EMBL" id="MBU3850716.1"/>
    </source>
</evidence>
<dbReference type="Gene3D" id="3.40.30.10">
    <property type="entry name" value="Glutaredoxin"/>
    <property type="match status" value="1"/>
</dbReference>
<dbReference type="AlphaFoldDB" id="A0A9E2L4E1"/>
<evidence type="ECO:0000256" key="5">
    <source>
        <dbReference type="ARBA" id="ARBA00022862"/>
    </source>
</evidence>
<dbReference type="PIRSF" id="PIRSF000239">
    <property type="entry name" value="AHPC"/>
    <property type="match status" value="1"/>
</dbReference>
<evidence type="ECO:0000256" key="2">
    <source>
        <dbReference type="ARBA" id="ARBA00011245"/>
    </source>
</evidence>
<evidence type="ECO:0000256" key="7">
    <source>
        <dbReference type="ARBA" id="ARBA00023157"/>
    </source>
</evidence>
<feature type="domain" description="Thioredoxin" evidence="14">
    <location>
        <begin position="2"/>
        <end position="150"/>
    </location>
</feature>
<dbReference type="FunFam" id="3.40.30.10:FF:000007">
    <property type="entry name" value="Thioredoxin-dependent thiol peroxidase"/>
    <property type="match status" value="1"/>
</dbReference>
<keyword evidence="7" id="KW-1015">Disulfide bond</keyword>
<dbReference type="GO" id="GO:0034599">
    <property type="term" value="P:cellular response to oxidative stress"/>
    <property type="evidence" value="ECO:0007669"/>
    <property type="project" value="TreeGrafter"/>
</dbReference>
<keyword evidence="5" id="KW-0049">Antioxidant</keyword>
<comment type="function">
    <text evidence="1">Thiol-specific peroxidase that catalyzes the reduction of hydrogen peroxide and organic hydroperoxides to water and alcohols, respectively. Plays a role in cell protection against oxidative stress by detoxifying peroxides and as sensor of hydrogen peroxide-mediated signaling events.</text>
</comment>
<dbReference type="InterPro" id="IPR036249">
    <property type="entry name" value="Thioredoxin-like_sf"/>
</dbReference>
<reference evidence="15" key="2">
    <citation type="submission" date="2021-04" db="EMBL/GenBank/DDBJ databases">
        <authorList>
            <person name="Gilroy R."/>
        </authorList>
    </citation>
    <scope>NUCLEOTIDE SEQUENCE</scope>
    <source>
        <strain evidence="15">Gambia15-2214</strain>
    </source>
</reference>
<evidence type="ECO:0000256" key="8">
    <source>
        <dbReference type="ARBA" id="ARBA00023284"/>
    </source>
</evidence>
<evidence type="ECO:0000256" key="1">
    <source>
        <dbReference type="ARBA" id="ARBA00003330"/>
    </source>
</evidence>
<dbReference type="Proteomes" id="UP000823914">
    <property type="component" value="Unassembled WGS sequence"/>
</dbReference>
<dbReference type="InterPro" id="IPR013766">
    <property type="entry name" value="Thioredoxin_domain"/>
</dbReference>
<dbReference type="NCBIfam" id="NF006960">
    <property type="entry name" value="PRK09437.1"/>
    <property type="match status" value="1"/>
</dbReference>
<evidence type="ECO:0000259" key="14">
    <source>
        <dbReference type="PROSITE" id="PS51352"/>
    </source>
</evidence>
<dbReference type="PROSITE" id="PS51352">
    <property type="entry name" value="THIOREDOXIN_2"/>
    <property type="match status" value="1"/>
</dbReference>
<evidence type="ECO:0000313" key="16">
    <source>
        <dbReference type="Proteomes" id="UP000823914"/>
    </source>
</evidence>
<comment type="subunit">
    <text evidence="2">Monomer.</text>
</comment>
<feature type="active site" description="Cysteine sulfenic acid (-SOH) intermediate; for peroxidase activity" evidence="13">
    <location>
        <position position="44"/>
    </location>
</feature>
<dbReference type="SUPFAM" id="SSF52833">
    <property type="entry name" value="Thioredoxin-like"/>
    <property type="match status" value="1"/>
</dbReference>
<evidence type="ECO:0000256" key="11">
    <source>
        <dbReference type="ARBA" id="ARBA00042639"/>
    </source>
</evidence>
<evidence type="ECO:0000256" key="6">
    <source>
        <dbReference type="ARBA" id="ARBA00023002"/>
    </source>
</evidence>
<evidence type="ECO:0000256" key="9">
    <source>
        <dbReference type="ARBA" id="ARBA00032824"/>
    </source>
</evidence>
<dbReference type="Pfam" id="PF00578">
    <property type="entry name" value="AhpC-TSA"/>
    <property type="match status" value="1"/>
</dbReference>
<dbReference type="InterPro" id="IPR050924">
    <property type="entry name" value="Peroxiredoxin_BCP/PrxQ"/>
</dbReference>
<dbReference type="PANTHER" id="PTHR42801">
    <property type="entry name" value="THIOREDOXIN-DEPENDENT PEROXIDE REDUCTASE"/>
    <property type="match status" value="1"/>
</dbReference>
<gene>
    <name evidence="15" type="primary">bcp</name>
    <name evidence="15" type="ORF">IAA16_09130</name>
</gene>
<proteinExistence type="inferred from homology"/>
<dbReference type="CDD" id="cd03017">
    <property type="entry name" value="PRX_BCP"/>
    <property type="match status" value="1"/>
</dbReference>
<comment type="catalytic activity">
    <reaction evidence="12">
        <text>a hydroperoxide + [thioredoxin]-dithiol = an alcohol + [thioredoxin]-disulfide + H2O</text>
        <dbReference type="Rhea" id="RHEA:62620"/>
        <dbReference type="Rhea" id="RHEA-COMP:10698"/>
        <dbReference type="Rhea" id="RHEA-COMP:10700"/>
        <dbReference type="ChEBI" id="CHEBI:15377"/>
        <dbReference type="ChEBI" id="CHEBI:29950"/>
        <dbReference type="ChEBI" id="CHEBI:30879"/>
        <dbReference type="ChEBI" id="CHEBI:35924"/>
        <dbReference type="ChEBI" id="CHEBI:50058"/>
        <dbReference type="EC" id="1.11.1.24"/>
    </reaction>
</comment>
<evidence type="ECO:0000256" key="3">
    <source>
        <dbReference type="ARBA" id="ARBA00013017"/>
    </source>
</evidence>
<dbReference type="PANTHER" id="PTHR42801:SF4">
    <property type="entry name" value="AHPC_TSA FAMILY PROTEIN"/>
    <property type="match status" value="1"/>
</dbReference>
<dbReference type="InterPro" id="IPR000866">
    <property type="entry name" value="AhpC/TSA"/>
</dbReference>
<evidence type="ECO:0000256" key="13">
    <source>
        <dbReference type="PIRSR" id="PIRSR000239-1"/>
    </source>
</evidence>
<keyword evidence="4 15" id="KW-0575">Peroxidase</keyword>